<dbReference type="SUPFAM" id="SSF53659">
    <property type="entry name" value="Isocitrate/Isopropylmalate dehydrogenase-like"/>
    <property type="match status" value="1"/>
</dbReference>
<dbReference type="OrthoDB" id="10261637at2759"/>
<dbReference type="FunFam" id="3.40.718.10:FF:000014">
    <property type="entry name" value="Isocitrate dehydrogenase (NAD(+))"/>
    <property type="match status" value="1"/>
</dbReference>
<name>A0A8J4Q1C7_9MYCE</name>
<evidence type="ECO:0000256" key="3">
    <source>
        <dbReference type="ARBA" id="ARBA00022532"/>
    </source>
</evidence>
<comment type="similarity">
    <text evidence="2">Belongs to the isocitrate and isopropylmalate dehydrogenases family.</text>
</comment>
<feature type="domain" description="Isopropylmalate dehydrogenase-like" evidence="6">
    <location>
        <begin position="34"/>
        <end position="355"/>
    </location>
</feature>
<dbReference type="InterPro" id="IPR024084">
    <property type="entry name" value="IsoPropMal-DH-like_dom"/>
</dbReference>
<sequence>MLNRISNSVQRIASAQSGSVRTYLGYTSGVEKRKVTCIPGDGIGPEITSSVMGVFQAAKVPIEWEIFDISGGKSISQELIASISRNKVALKGPLYTEVLKGDQSRNMEIRKALDLYAHVIPCKQFKGITTRHQNVPVDLVVIRENTQGEYSGLEQTLVPGVVQSLKIITKEASTRIARYAFEYAKNNGRKKVTAIHKANIQKMTDGLFLETCKQVALEYPEIAFDHMIIDNCCMQLVMKPEQFDVMVTPNLYGNLVTNVGAALIGGPGLAPGANIGERAAIFEMGAHHVAADIAGMDKVNPTGLLLASSMMLKHLNLDEYADKVEKAVKTVISSGKYLTSDMGGNASTKEFTRAIIEEIEKNQQ</sequence>
<proteinExistence type="inferred from homology"/>
<dbReference type="GO" id="GO:0006102">
    <property type="term" value="P:isocitrate metabolic process"/>
    <property type="evidence" value="ECO:0007669"/>
    <property type="project" value="TreeGrafter"/>
</dbReference>
<keyword evidence="8" id="KW-1185">Reference proteome</keyword>
<evidence type="ECO:0000256" key="4">
    <source>
        <dbReference type="ARBA" id="ARBA00022946"/>
    </source>
</evidence>
<evidence type="ECO:0000259" key="6">
    <source>
        <dbReference type="SMART" id="SM01329"/>
    </source>
</evidence>
<dbReference type="PROSITE" id="PS00470">
    <property type="entry name" value="IDH_IMDH"/>
    <property type="match status" value="1"/>
</dbReference>
<dbReference type="Pfam" id="PF00180">
    <property type="entry name" value="Iso_dh"/>
    <property type="match status" value="1"/>
</dbReference>
<evidence type="ECO:0000256" key="1">
    <source>
        <dbReference type="ARBA" id="ARBA00004173"/>
    </source>
</evidence>
<evidence type="ECO:0000313" key="8">
    <source>
        <dbReference type="Proteomes" id="UP000695562"/>
    </source>
</evidence>
<dbReference type="PANTHER" id="PTHR11835">
    <property type="entry name" value="DECARBOXYLATING DEHYDROGENASES-ISOCITRATE, ISOPROPYLMALATE, TARTRATE"/>
    <property type="match status" value="1"/>
</dbReference>
<reference evidence="7" key="1">
    <citation type="submission" date="2020-01" db="EMBL/GenBank/DDBJ databases">
        <title>Development of genomics and gene disruption for Polysphondylium violaceum indicates a role for the polyketide synthase stlB in stalk morphogenesis.</title>
        <authorList>
            <person name="Narita B."/>
            <person name="Kawabe Y."/>
            <person name="Kin K."/>
            <person name="Saito T."/>
            <person name="Gibbs R."/>
            <person name="Kuspa A."/>
            <person name="Muzny D."/>
            <person name="Queller D."/>
            <person name="Richards S."/>
            <person name="Strassman J."/>
            <person name="Sucgang R."/>
            <person name="Worley K."/>
            <person name="Schaap P."/>
        </authorList>
    </citation>
    <scope>NUCLEOTIDE SEQUENCE</scope>
    <source>
        <strain evidence="7">QSvi11</strain>
    </source>
</reference>
<keyword evidence="4" id="KW-0809">Transit peptide</keyword>
<dbReference type="Proteomes" id="UP000695562">
    <property type="component" value="Unassembled WGS sequence"/>
</dbReference>
<dbReference type="GO" id="GO:0004449">
    <property type="term" value="F:isocitrate dehydrogenase (NAD+) activity"/>
    <property type="evidence" value="ECO:0007669"/>
    <property type="project" value="TreeGrafter"/>
</dbReference>
<comment type="caution">
    <text evidence="7">The sequence shown here is derived from an EMBL/GenBank/DDBJ whole genome shotgun (WGS) entry which is preliminary data.</text>
</comment>
<keyword evidence="3" id="KW-0816">Tricarboxylic acid cycle</keyword>
<dbReference type="SMART" id="SM01329">
    <property type="entry name" value="Iso_dh"/>
    <property type="match status" value="1"/>
</dbReference>
<dbReference type="InterPro" id="IPR019818">
    <property type="entry name" value="IsoCit/isopropylmalate_DH_CS"/>
</dbReference>
<protein>
    <recommendedName>
        <fullName evidence="6">Isopropylmalate dehydrogenase-like domain-containing protein</fullName>
    </recommendedName>
</protein>
<dbReference type="NCBIfam" id="TIGR00175">
    <property type="entry name" value="mito_nad_idh"/>
    <property type="match status" value="1"/>
</dbReference>
<dbReference type="GO" id="GO:0000287">
    <property type="term" value="F:magnesium ion binding"/>
    <property type="evidence" value="ECO:0007669"/>
    <property type="project" value="InterPro"/>
</dbReference>
<evidence type="ECO:0000256" key="5">
    <source>
        <dbReference type="ARBA" id="ARBA00023128"/>
    </source>
</evidence>
<dbReference type="Gene3D" id="3.40.718.10">
    <property type="entry name" value="Isopropylmalate Dehydrogenase"/>
    <property type="match status" value="1"/>
</dbReference>
<dbReference type="GO" id="GO:0051287">
    <property type="term" value="F:NAD binding"/>
    <property type="evidence" value="ECO:0007669"/>
    <property type="project" value="InterPro"/>
</dbReference>
<dbReference type="GO" id="GO:0005739">
    <property type="term" value="C:mitochondrion"/>
    <property type="evidence" value="ECO:0007669"/>
    <property type="project" value="UniProtKB-SubCell"/>
</dbReference>
<dbReference type="AlphaFoldDB" id="A0A8J4Q1C7"/>
<evidence type="ECO:0000256" key="2">
    <source>
        <dbReference type="ARBA" id="ARBA00007769"/>
    </source>
</evidence>
<accession>A0A8J4Q1C7</accession>
<dbReference type="EMBL" id="AJWJ01000066">
    <property type="protein sequence ID" value="KAF2076302.1"/>
    <property type="molecule type" value="Genomic_DNA"/>
</dbReference>
<dbReference type="GO" id="GO:0006099">
    <property type="term" value="P:tricarboxylic acid cycle"/>
    <property type="evidence" value="ECO:0007669"/>
    <property type="project" value="UniProtKB-KW"/>
</dbReference>
<gene>
    <name evidence="7" type="ORF">CYY_002417</name>
</gene>
<keyword evidence="5" id="KW-0496">Mitochondrion</keyword>
<comment type="subcellular location">
    <subcellularLocation>
        <location evidence="1">Mitochondrion</location>
    </subcellularLocation>
</comment>
<evidence type="ECO:0000313" key="7">
    <source>
        <dbReference type="EMBL" id="KAF2076302.1"/>
    </source>
</evidence>
<organism evidence="7 8">
    <name type="scientific">Polysphondylium violaceum</name>
    <dbReference type="NCBI Taxonomy" id="133409"/>
    <lineage>
        <taxon>Eukaryota</taxon>
        <taxon>Amoebozoa</taxon>
        <taxon>Evosea</taxon>
        <taxon>Eumycetozoa</taxon>
        <taxon>Dictyostelia</taxon>
        <taxon>Dictyosteliales</taxon>
        <taxon>Dictyosteliaceae</taxon>
        <taxon>Polysphondylium</taxon>
    </lineage>
</organism>
<dbReference type="PANTHER" id="PTHR11835:SF42">
    <property type="entry name" value="ISOCITRATE DEHYDROGENASE [NAD] SUBUNIT BETA, MITOCHONDRIAL"/>
    <property type="match status" value="1"/>
</dbReference>
<dbReference type="InterPro" id="IPR004434">
    <property type="entry name" value="Isocitrate_DH_NAD"/>
</dbReference>